<keyword evidence="2" id="KW-0238">DNA-binding</keyword>
<name>A0ABP7HYR7_9ACTN</name>
<gene>
    <name evidence="5" type="ORF">GCM10022226_26810</name>
</gene>
<proteinExistence type="predicted"/>
<evidence type="ECO:0000256" key="3">
    <source>
        <dbReference type="ARBA" id="ARBA00023163"/>
    </source>
</evidence>
<keyword evidence="6" id="KW-1185">Reference proteome</keyword>
<dbReference type="EMBL" id="BAAAZR010000004">
    <property type="protein sequence ID" value="GAA3805488.1"/>
    <property type="molecule type" value="Genomic_DNA"/>
</dbReference>
<protein>
    <recommendedName>
        <fullName evidence="4">HTH marR-type domain-containing protein</fullName>
    </recommendedName>
</protein>
<dbReference type="InterPro" id="IPR052362">
    <property type="entry name" value="HTH-GbsR_regulator"/>
</dbReference>
<sequence>MEPSEVAFRGLVEAEGRPTPLFDPVDAALGRVVIDAWRPAAPEIGAGRPSQRRPSRPWIRAVRRSLLAGENGRMTAAELAEWLHASTGGVSGAVRYLVQLRLIRTERDPGTRRHTYVVDGSWYESTFLANPFLERGEADLREGVAILGDSPAADRLNETLELIQCDRHVLDLAGGDRRAVPRPAGSACAGSWWRSAG</sequence>
<accession>A0ABP7HYR7</accession>
<dbReference type="Pfam" id="PF12802">
    <property type="entry name" value="MarR_2"/>
    <property type="match status" value="1"/>
</dbReference>
<dbReference type="InterPro" id="IPR000835">
    <property type="entry name" value="HTH_MarR-typ"/>
</dbReference>
<dbReference type="RefSeq" id="WP_425566890.1">
    <property type="nucleotide sequence ID" value="NZ_BAAAZR010000004.1"/>
</dbReference>
<evidence type="ECO:0000256" key="2">
    <source>
        <dbReference type="ARBA" id="ARBA00023125"/>
    </source>
</evidence>
<dbReference type="SUPFAM" id="SSF46785">
    <property type="entry name" value="Winged helix' DNA-binding domain"/>
    <property type="match status" value="1"/>
</dbReference>
<comment type="caution">
    <text evidence="5">The sequence shown here is derived from an EMBL/GenBank/DDBJ whole genome shotgun (WGS) entry which is preliminary data.</text>
</comment>
<evidence type="ECO:0000259" key="4">
    <source>
        <dbReference type="Pfam" id="PF12802"/>
    </source>
</evidence>
<evidence type="ECO:0000313" key="6">
    <source>
        <dbReference type="Proteomes" id="UP001500888"/>
    </source>
</evidence>
<evidence type="ECO:0000256" key="1">
    <source>
        <dbReference type="ARBA" id="ARBA00023015"/>
    </source>
</evidence>
<dbReference type="PANTHER" id="PTHR38465">
    <property type="entry name" value="HTH-TYPE TRANSCRIPTIONAL REGULATOR MJ1563-RELATED"/>
    <property type="match status" value="1"/>
</dbReference>
<dbReference type="InterPro" id="IPR036390">
    <property type="entry name" value="WH_DNA-bd_sf"/>
</dbReference>
<keyword evidence="1" id="KW-0805">Transcription regulation</keyword>
<feature type="domain" description="HTH marR-type" evidence="4">
    <location>
        <begin position="68"/>
        <end position="113"/>
    </location>
</feature>
<dbReference type="Gene3D" id="1.10.10.10">
    <property type="entry name" value="Winged helix-like DNA-binding domain superfamily/Winged helix DNA-binding domain"/>
    <property type="match status" value="1"/>
</dbReference>
<dbReference type="InterPro" id="IPR036388">
    <property type="entry name" value="WH-like_DNA-bd_sf"/>
</dbReference>
<evidence type="ECO:0000313" key="5">
    <source>
        <dbReference type="EMBL" id="GAA3805488.1"/>
    </source>
</evidence>
<organism evidence="5 6">
    <name type="scientific">Sphaerisporangium flaviroseum</name>
    <dbReference type="NCBI Taxonomy" id="509199"/>
    <lineage>
        <taxon>Bacteria</taxon>
        <taxon>Bacillati</taxon>
        <taxon>Actinomycetota</taxon>
        <taxon>Actinomycetes</taxon>
        <taxon>Streptosporangiales</taxon>
        <taxon>Streptosporangiaceae</taxon>
        <taxon>Sphaerisporangium</taxon>
    </lineage>
</organism>
<dbReference type="PANTHER" id="PTHR38465:SF2">
    <property type="entry name" value="HTH-TYPE TRANSCRIPTIONAL REGULATOR MMPR5"/>
    <property type="match status" value="1"/>
</dbReference>
<reference evidence="6" key="1">
    <citation type="journal article" date="2019" name="Int. J. Syst. Evol. Microbiol.">
        <title>The Global Catalogue of Microorganisms (GCM) 10K type strain sequencing project: providing services to taxonomists for standard genome sequencing and annotation.</title>
        <authorList>
            <consortium name="The Broad Institute Genomics Platform"/>
            <consortium name="The Broad Institute Genome Sequencing Center for Infectious Disease"/>
            <person name="Wu L."/>
            <person name="Ma J."/>
        </authorList>
    </citation>
    <scope>NUCLEOTIDE SEQUENCE [LARGE SCALE GENOMIC DNA]</scope>
    <source>
        <strain evidence="6">JCM 16908</strain>
    </source>
</reference>
<keyword evidence="3" id="KW-0804">Transcription</keyword>
<dbReference type="Proteomes" id="UP001500888">
    <property type="component" value="Unassembled WGS sequence"/>
</dbReference>